<dbReference type="SUPFAM" id="SSF53474">
    <property type="entry name" value="alpha/beta-Hydrolases"/>
    <property type="match status" value="1"/>
</dbReference>
<reference evidence="5" key="1">
    <citation type="submission" date="2020-02" db="EMBL/GenBank/DDBJ databases">
        <authorList>
            <person name="Meier V. D."/>
        </authorList>
    </citation>
    <scope>NUCLEOTIDE SEQUENCE</scope>
    <source>
        <strain evidence="5">AVDCRST_MAG30</strain>
    </source>
</reference>
<evidence type="ECO:0000256" key="1">
    <source>
        <dbReference type="ARBA" id="ARBA00022679"/>
    </source>
</evidence>
<keyword evidence="2" id="KW-0012">Acyltransferase</keyword>
<dbReference type="InterPro" id="IPR051321">
    <property type="entry name" value="PHA/PHB_synthase"/>
</dbReference>
<dbReference type="InterPro" id="IPR010941">
    <property type="entry name" value="PhaC_N"/>
</dbReference>
<dbReference type="PANTHER" id="PTHR36837">
    <property type="entry name" value="POLY(3-HYDROXYALKANOATE) POLYMERASE SUBUNIT PHAC"/>
    <property type="match status" value="1"/>
</dbReference>
<dbReference type="GO" id="GO:0016746">
    <property type="term" value="F:acyltransferase activity"/>
    <property type="evidence" value="ECO:0007669"/>
    <property type="project" value="UniProtKB-KW"/>
</dbReference>
<feature type="region of interest" description="Disordered" evidence="3">
    <location>
        <begin position="530"/>
        <end position="558"/>
    </location>
</feature>
<dbReference type="InterPro" id="IPR029058">
    <property type="entry name" value="AB_hydrolase_fold"/>
</dbReference>
<protein>
    <submittedName>
        <fullName evidence="5">Polyhydroxyalkanoic acid synthase</fullName>
    </submittedName>
</protein>
<name>A0A6J4RFF8_9ACTN</name>
<evidence type="ECO:0000256" key="3">
    <source>
        <dbReference type="SAM" id="MobiDB-lite"/>
    </source>
</evidence>
<sequence>MSTSSNGDGGLDGLLADAGTSPLRRWVPGRAGLEVAARLAVRPDKVVRRGAGLAAELTKVAAGRSEVAPDKGDRRFKDAAWSGNPAFRRIAQTYLATGATVDGLVCDANASWKAERRVRFAAENVVDLLAPSNFPATNPTVLKATLDTGGRNFVKGASQFARDMSAPPRIPSMVDAKAFEVGEDLALSPGEVVLRTPMFELIQYAPSTRKVRERPLLVTPPMINKFYVVDLAPERSLIEHLVGEGQTVFAISWRNPDERHAEWGIDAYAQAVIDALDAIEEITSTDSTHVIGLCAGGIVLSTAVAHLAATGAQDRIAGLTLAVCVLDNHHSGTAGALTDPATARAAVAESARKGYLDGRALAGVFAWLRPNDLIWNYWINNYLLGKEPPAFDVLYWNADTTRMPAALHRDFMSISLENPLVNPGELTVLGTPVDLSAITVDSYVVAGIADHITPWQNAYRTTQLLGSEPRFVLSTSGHIAAMVNPPGNPKASFQTNGENPPDAEAWLGAASKQPGTWWTDWAAWLGERSGDERPARKKLGSKAHKPIHPAPGKYVMGH</sequence>
<feature type="domain" description="Poly-beta-hydroxybutyrate polymerase N-terminal" evidence="4">
    <location>
        <begin position="73"/>
        <end position="240"/>
    </location>
</feature>
<feature type="compositionally biased region" description="Basic residues" evidence="3">
    <location>
        <begin position="535"/>
        <end position="547"/>
    </location>
</feature>
<dbReference type="Gene3D" id="3.40.50.1820">
    <property type="entry name" value="alpha/beta hydrolase"/>
    <property type="match status" value="1"/>
</dbReference>
<dbReference type="AlphaFoldDB" id="A0A6J4RFF8"/>
<dbReference type="Pfam" id="PF07167">
    <property type="entry name" value="PhaC_N"/>
    <property type="match status" value="1"/>
</dbReference>
<evidence type="ECO:0000256" key="2">
    <source>
        <dbReference type="ARBA" id="ARBA00023315"/>
    </source>
</evidence>
<evidence type="ECO:0000313" key="5">
    <source>
        <dbReference type="EMBL" id="CAA9472515.1"/>
    </source>
</evidence>
<dbReference type="PANTHER" id="PTHR36837:SF5">
    <property type="entry name" value="POLY-3-HYDROXYBUTYRATE SYNTHASE"/>
    <property type="match status" value="1"/>
</dbReference>
<gene>
    <name evidence="5" type="ORF">AVDCRST_MAG30-209</name>
</gene>
<keyword evidence="1" id="KW-0808">Transferase</keyword>
<dbReference type="EMBL" id="CADCVS010000039">
    <property type="protein sequence ID" value="CAA9472515.1"/>
    <property type="molecule type" value="Genomic_DNA"/>
</dbReference>
<accession>A0A6J4RFF8</accession>
<organism evidence="5">
    <name type="scientific">uncultured Solirubrobacteraceae bacterium</name>
    <dbReference type="NCBI Taxonomy" id="1162706"/>
    <lineage>
        <taxon>Bacteria</taxon>
        <taxon>Bacillati</taxon>
        <taxon>Actinomycetota</taxon>
        <taxon>Thermoleophilia</taxon>
        <taxon>Solirubrobacterales</taxon>
        <taxon>Solirubrobacteraceae</taxon>
        <taxon>environmental samples</taxon>
    </lineage>
</organism>
<proteinExistence type="predicted"/>
<evidence type="ECO:0000259" key="4">
    <source>
        <dbReference type="Pfam" id="PF07167"/>
    </source>
</evidence>
<dbReference type="GO" id="GO:0042619">
    <property type="term" value="P:poly-hydroxybutyrate biosynthetic process"/>
    <property type="evidence" value="ECO:0007669"/>
    <property type="project" value="InterPro"/>
</dbReference>